<evidence type="ECO:0000259" key="6">
    <source>
        <dbReference type="Pfam" id="PF04453"/>
    </source>
</evidence>
<dbReference type="InterPro" id="IPR007543">
    <property type="entry name" value="LptD_C"/>
</dbReference>
<keyword evidence="3 4" id="KW-0998">Cell outer membrane</keyword>
<feature type="domain" description="Organic solvent tolerance-like N-terminal" evidence="5">
    <location>
        <begin position="105"/>
        <end position="237"/>
    </location>
</feature>
<accession>A0A839IUZ9</accession>
<protein>
    <recommendedName>
        <fullName evidence="4">LPS-assembly protein LptD</fullName>
    </recommendedName>
</protein>
<dbReference type="Proteomes" id="UP000565262">
    <property type="component" value="Unassembled WGS sequence"/>
</dbReference>
<keyword evidence="1 4" id="KW-0732">Signal</keyword>
<evidence type="ECO:0000256" key="1">
    <source>
        <dbReference type="ARBA" id="ARBA00022729"/>
    </source>
</evidence>
<evidence type="ECO:0000256" key="4">
    <source>
        <dbReference type="HAMAP-Rule" id="MF_01411"/>
    </source>
</evidence>
<dbReference type="PANTHER" id="PTHR30189">
    <property type="entry name" value="LPS-ASSEMBLY PROTEIN"/>
    <property type="match status" value="1"/>
</dbReference>
<dbReference type="InterPro" id="IPR050218">
    <property type="entry name" value="LptD"/>
</dbReference>
<keyword evidence="2 4" id="KW-0472">Membrane</keyword>
<dbReference type="EMBL" id="JACJFM010000028">
    <property type="protein sequence ID" value="MBB1488444.1"/>
    <property type="molecule type" value="Genomic_DNA"/>
</dbReference>
<sequence length="839" mass="95799">MKPSVKPDFPLNQSALAVRSAIYRPSSLSGSVLSLLSCFLVSVPVLAESDHVGAELGWQPFSSLTKEQKLSLDRTKRRTVVSQSSCQGFYLHEAFQPPVYAGTTEITADQAEYQTDGGVSLNGNVTARSVDMQVQADQASMTEDRSLMRATGQVRVLQQNGLLLGDKGEFYPDDKRMEISNAQYLLYQNEFRGKADRIRMVRDGVIEVTDGSYTSCPPNDNSWQIISSDIELDKDSGFGTAKHARLELSDVPVFYWPYLKFPIDDRRHTGLLWPELSLDNKGLEEYKQPIYLNLASNYDATLAPHWFRDRGVLMNTEFRYLLSEKHKGHIQYSFLNRDSEFNNEDRDLFAAQAQGYIAQGWSYYLDYGKASDDYYFRSFESGFDNANTEKLDQLFETRYYHGAWSFRAALQGFQELNPALTDAQREYYKLPELEANYRAGMRPGRGSGLSWGSNNQTVTFRRNIDDGSGSRGRVADDGTVIWGSELETQRTYLEPYIGFRQESVSGFWSINARAGLSAYKLSNQPQGIDSSQQRVIPVVTADSGLIFDRTMTAFGQSYTQTLEPRLFWTWSPKEEQTDIPLFDTDEYRFDSHQLFRDTRFTGNDRQGDLHKISLGLTSRFIDDESGREKLSFMIGQAFYPEDRSVTTSSDPNEVLDYQHTRSVSPLVTEARYSPFDWLTMSTSYLMNTDRSNFRTERREERFSIRHASGISFQLRHSKHYTDCDISGTCGAGDDRYEETADLGFAAPLNDQWRMFIIGRRDMEAGRYMERIAGLEYESCCWMLRIANHEYYSGDDFDNPNAQEEKFLIQLVLKGFGAVGQGAAYQRAQEFIPGYTSQTW</sequence>
<dbReference type="GO" id="GO:0015920">
    <property type="term" value="P:lipopolysaccharide transport"/>
    <property type="evidence" value="ECO:0007669"/>
    <property type="project" value="InterPro"/>
</dbReference>
<dbReference type="Pfam" id="PF04453">
    <property type="entry name" value="LptD"/>
    <property type="match status" value="1"/>
</dbReference>
<evidence type="ECO:0000259" key="5">
    <source>
        <dbReference type="Pfam" id="PF03968"/>
    </source>
</evidence>
<dbReference type="GO" id="GO:1990351">
    <property type="term" value="C:transporter complex"/>
    <property type="evidence" value="ECO:0007669"/>
    <property type="project" value="TreeGrafter"/>
</dbReference>
<evidence type="ECO:0000313" key="7">
    <source>
        <dbReference type="EMBL" id="MBB1488444.1"/>
    </source>
</evidence>
<name>A0A839IUZ9_9GAMM</name>
<comment type="caution">
    <text evidence="4">Lacks conserved residue(s) required for the propagation of feature annotation.</text>
</comment>
<comment type="similarity">
    <text evidence="4">Belongs to the LptD family.</text>
</comment>
<comment type="function">
    <text evidence="4">Together with LptE, is involved in the assembly of lipopolysaccharide (LPS) at the surface of the outer membrane.</text>
</comment>
<evidence type="ECO:0000256" key="3">
    <source>
        <dbReference type="ARBA" id="ARBA00023237"/>
    </source>
</evidence>
<dbReference type="PANTHER" id="PTHR30189:SF1">
    <property type="entry name" value="LPS-ASSEMBLY PROTEIN LPTD"/>
    <property type="match status" value="1"/>
</dbReference>
<comment type="caution">
    <text evidence="7">The sequence shown here is derived from an EMBL/GenBank/DDBJ whole genome shotgun (WGS) entry which is preliminary data.</text>
</comment>
<gene>
    <name evidence="4" type="primary">lptD</name>
    <name evidence="7" type="ORF">H4O21_17720</name>
</gene>
<organism evidence="7 8">
    <name type="scientific">Oceanospirillum sediminis</name>
    <dbReference type="NCBI Taxonomy" id="2760088"/>
    <lineage>
        <taxon>Bacteria</taxon>
        <taxon>Pseudomonadati</taxon>
        <taxon>Pseudomonadota</taxon>
        <taxon>Gammaproteobacteria</taxon>
        <taxon>Oceanospirillales</taxon>
        <taxon>Oceanospirillaceae</taxon>
        <taxon>Oceanospirillum</taxon>
    </lineage>
</organism>
<evidence type="ECO:0000256" key="2">
    <source>
        <dbReference type="ARBA" id="ARBA00023136"/>
    </source>
</evidence>
<dbReference type="RefSeq" id="WP_182810214.1">
    <property type="nucleotide sequence ID" value="NZ_JACJFM010000028.1"/>
</dbReference>
<evidence type="ECO:0000313" key="8">
    <source>
        <dbReference type="Proteomes" id="UP000565262"/>
    </source>
</evidence>
<dbReference type="Pfam" id="PF03968">
    <property type="entry name" value="LptD_N"/>
    <property type="match status" value="1"/>
</dbReference>
<feature type="domain" description="LptD C-terminal" evidence="6">
    <location>
        <begin position="345"/>
        <end position="722"/>
    </location>
</feature>
<comment type="subcellular location">
    <subcellularLocation>
        <location evidence="4">Cell outer membrane</location>
    </subcellularLocation>
</comment>
<reference evidence="7 8" key="1">
    <citation type="submission" date="2020-08" db="EMBL/GenBank/DDBJ databases">
        <title>Oceanospirillum sp. nov. isolated from marine sediment.</title>
        <authorList>
            <person name="Ji X."/>
        </authorList>
    </citation>
    <scope>NUCLEOTIDE SEQUENCE [LARGE SCALE GENOMIC DNA]</scope>
    <source>
        <strain evidence="7 8">D5</strain>
    </source>
</reference>
<keyword evidence="8" id="KW-1185">Reference proteome</keyword>
<dbReference type="AlphaFoldDB" id="A0A839IUZ9"/>
<proteinExistence type="inferred from homology"/>
<dbReference type="Gene3D" id="2.60.450.10">
    <property type="entry name" value="Lipopolysaccharide (LPS) transport protein A like domain"/>
    <property type="match status" value="1"/>
</dbReference>
<comment type="subunit">
    <text evidence="4">Component of the lipopolysaccharide transport and assembly complex. Interacts with LptE and LptA.</text>
</comment>
<dbReference type="InterPro" id="IPR005653">
    <property type="entry name" value="OstA-like_N"/>
</dbReference>
<dbReference type="GO" id="GO:0009279">
    <property type="term" value="C:cell outer membrane"/>
    <property type="evidence" value="ECO:0007669"/>
    <property type="project" value="UniProtKB-SubCell"/>
</dbReference>
<dbReference type="InterPro" id="IPR020889">
    <property type="entry name" value="LipoPS_assembly_LptD"/>
</dbReference>
<dbReference type="HAMAP" id="MF_01411">
    <property type="entry name" value="LPS_assembly_LptD"/>
    <property type="match status" value="1"/>
</dbReference>
<dbReference type="GO" id="GO:0043165">
    <property type="term" value="P:Gram-negative-bacterium-type cell outer membrane assembly"/>
    <property type="evidence" value="ECO:0007669"/>
    <property type="project" value="UniProtKB-UniRule"/>
</dbReference>